<dbReference type="Pfam" id="PF02481">
    <property type="entry name" value="DNA_processg_A"/>
    <property type="match status" value="1"/>
</dbReference>
<dbReference type="InterPro" id="IPR003488">
    <property type="entry name" value="DprA"/>
</dbReference>
<dbReference type="NCBIfam" id="TIGR00732">
    <property type="entry name" value="dprA"/>
    <property type="match status" value="1"/>
</dbReference>
<protein>
    <submittedName>
        <fullName evidence="5">DNA-protecting protein DprA</fullName>
    </submittedName>
</protein>
<evidence type="ECO:0000256" key="1">
    <source>
        <dbReference type="ARBA" id="ARBA00006525"/>
    </source>
</evidence>
<comment type="caution">
    <text evidence="5">The sequence shown here is derived from an EMBL/GenBank/DDBJ whole genome shotgun (WGS) entry which is preliminary data.</text>
</comment>
<organism evidence="5 6">
    <name type="scientific">Halomonas colorata</name>
    <dbReference type="NCBI Taxonomy" id="2742615"/>
    <lineage>
        <taxon>Bacteria</taxon>
        <taxon>Pseudomonadati</taxon>
        <taxon>Pseudomonadota</taxon>
        <taxon>Gammaproteobacteria</taxon>
        <taxon>Oceanospirillales</taxon>
        <taxon>Halomonadaceae</taxon>
        <taxon>Halomonas</taxon>
    </lineage>
</organism>
<proteinExistence type="inferred from homology"/>
<feature type="domain" description="Smf/DprA SLOG" evidence="3">
    <location>
        <begin position="77"/>
        <end position="287"/>
    </location>
</feature>
<dbReference type="EMBL" id="RRZB01000026">
    <property type="protein sequence ID" value="MBE0464029.1"/>
    <property type="molecule type" value="Genomic_DNA"/>
</dbReference>
<evidence type="ECO:0000313" key="6">
    <source>
        <dbReference type="Proteomes" id="UP001645038"/>
    </source>
</evidence>
<dbReference type="Gene3D" id="3.40.50.450">
    <property type="match status" value="1"/>
</dbReference>
<dbReference type="SUPFAM" id="SSF102405">
    <property type="entry name" value="MCP/YpsA-like"/>
    <property type="match status" value="1"/>
</dbReference>
<gene>
    <name evidence="5" type="primary">dprA</name>
    <name evidence="5" type="ORF">EI547_11245</name>
</gene>
<feature type="domain" description="DprA winged helix" evidence="4">
    <location>
        <begin position="328"/>
        <end position="386"/>
    </location>
</feature>
<name>A0ABR9FZE1_9GAMM</name>
<feature type="region of interest" description="Disordered" evidence="2">
    <location>
        <begin position="299"/>
        <end position="340"/>
    </location>
</feature>
<evidence type="ECO:0000259" key="4">
    <source>
        <dbReference type="Pfam" id="PF17782"/>
    </source>
</evidence>
<dbReference type="InterPro" id="IPR057666">
    <property type="entry name" value="DrpA_SLOG"/>
</dbReference>
<reference evidence="5 6" key="1">
    <citation type="submission" date="2020-07" db="EMBL/GenBank/DDBJ databases">
        <title>Halophilic bacteria isolated from french cheeses.</title>
        <authorList>
            <person name="Kothe C.I."/>
            <person name="Farah-Kraiem B."/>
            <person name="Renault P."/>
            <person name="Dridi B."/>
        </authorList>
    </citation>
    <scope>NUCLEOTIDE SEQUENCE [LARGE SCALE GENOMIC DNA]</scope>
    <source>
        <strain evidence="5 6">FME20</strain>
    </source>
</reference>
<feature type="compositionally biased region" description="Low complexity" evidence="2">
    <location>
        <begin position="318"/>
        <end position="332"/>
    </location>
</feature>
<sequence length="393" mass="42071">MDASEWLVVNALPGMGALRISQLVARKPRWPEGWLAALPSNAASALRLWLEHPERSPLQQCVDDALAWQQGGHHRHILHRHHPAWPELLNELPDPPAILWAQGDLAALNGPTLAMVGTRKPTSEGSANAQGFARELACRGWCIVSGMALGIDGIAQRAALNAGGSSIAVLGCGVDVIYPARHRDLHEQLSNAPGGLLLSEHPPGTTARPAFFPRRNRIVTGLSLGTLVVEATEKSGSLVSARLALEQGKELFAVPGSLHNVQAQGCLHLLRNGATLVRHVDDIVEELQQWAGHFLPQASHGQADYDQTGHQQAGRDQLAAASSSSLPSSLPPRESEPLPDTLLNALSATPVPLDVLVHNTGETVSGCQQRLLMLELDGWVAQQAGGWVRLPRP</sequence>
<evidence type="ECO:0000259" key="3">
    <source>
        <dbReference type="Pfam" id="PF02481"/>
    </source>
</evidence>
<dbReference type="PANTHER" id="PTHR43022">
    <property type="entry name" value="PROTEIN SMF"/>
    <property type="match status" value="1"/>
</dbReference>
<dbReference type="InterPro" id="IPR041614">
    <property type="entry name" value="DprA_WH"/>
</dbReference>
<evidence type="ECO:0000313" key="5">
    <source>
        <dbReference type="EMBL" id="MBE0464029.1"/>
    </source>
</evidence>
<dbReference type="Pfam" id="PF17782">
    <property type="entry name" value="WHD_DprA"/>
    <property type="match status" value="1"/>
</dbReference>
<dbReference type="PANTHER" id="PTHR43022:SF1">
    <property type="entry name" value="PROTEIN SMF"/>
    <property type="match status" value="1"/>
</dbReference>
<accession>A0ABR9FZE1</accession>
<dbReference type="Gene3D" id="1.10.10.10">
    <property type="entry name" value="Winged helix-like DNA-binding domain superfamily/Winged helix DNA-binding domain"/>
    <property type="match status" value="1"/>
</dbReference>
<dbReference type="RefSeq" id="WP_192538591.1">
    <property type="nucleotide sequence ID" value="NZ_JABUZA010000001.1"/>
</dbReference>
<comment type="similarity">
    <text evidence="1">Belongs to the DprA/Smf family.</text>
</comment>
<dbReference type="InterPro" id="IPR036388">
    <property type="entry name" value="WH-like_DNA-bd_sf"/>
</dbReference>
<dbReference type="Proteomes" id="UP001645038">
    <property type="component" value="Unassembled WGS sequence"/>
</dbReference>
<evidence type="ECO:0000256" key="2">
    <source>
        <dbReference type="SAM" id="MobiDB-lite"/>
    </source>
</evidence>
<keyword evidence="6" id="KW-1185">Reference proteome</keyword>